<dbReference type="CDD" id="cd07067">
    <property type="entry name" value="HP_PGM_like"/>
    <property type="match status" value="1"/>
</dbReference>
<dbReference type="InterPro" id="IPR029033">
    <property type="entry name" value="His_PPase_superfam"/>
</dbReference>
<dbReference type="InterPro" id="IPR013078">
    <property type="entry name" value="His_Pase_superF_clade-1"/>
</dbReference>
<proteinExistence type="predicted"/>
<gene>
    <name evidence="1" type="ORF">H9747_04215</name>
</gene>
<dbReference type="AlphaFoldDB" id="A0A9D1TFB0"/>
<comment type="caution">
    <text evidence="1">The sequence shown here is derived from an EMBL/GenBank/DDBJ whole genome shotgun (WGS) entry which is preliminary data.</text>
</comment>
<sequence>MELLIIRHGDPDYTIDSLTKKGWKEAEYLSEKLVKMDIKDFYVSPLGRARDTASCTLKKLNREAVVCPWLREFNPRIHRPDVTDRKMIAWDWLPQDWTRVPEFYDYDSWWKADVFQEADVKEEYDWVTENFDKVLEEHGYVREKNYYRVEKANKDKLAFFCHFGLGCVLLSHLLHISPMILWHHFVAAPSSVTSLITEERREGIALFRMRNYGDVSHLYAKGEEPAFAARFCETFDDPIQRHD</sequence>
<reference evidence="1" key="1">
    <citation type="journal article" date="2021" name="PeerJ">
        <title>Extensive microbial diversity within the chicken gut microbiome revealed by metagenomics and culture.</title>
        <authorList>
            <person name="Gilroy R."/>
            <person name="Ravi A."/>
            <person name="Getino M."/>
            <person name="Pursley I."/>
            <person name="Horton D.L."/>
            <person name="Alikhan N.F."/>
            <person name="Baker D."/>
            <person name="Gharbi K."/>
            <person name="Hall N."/>
            <person name="Watson M."/>
            <person name="Adriaenssens E.M."/>
            <person name="Foster-Nyarko E."/>
            <person name="Jarju S."/>
            <person name="Secka A."/>
            <person name="Antonio M."/>
            <person name="Oren A."/>
            <person name="Chaudhuri R.R."/>
            <person name="La Ragione R."/>
            <person name="Hildebrand F."/>
            <person name="Pallen M.J."/>
        </authorList>
    </citation>
    <scope>NUCLEOTIDE SEQUENCE</scope>
    <source>
        <strain evidence="1">CHK195-9823</strain>
    </source>
</reference>
<dbReference type="EMBL" id="DXIQ01000026">
    <property type="protein sequence ID" value="HIV38192.1"/>
    <property type="molecule type" value="Genomic_DNA"/>
</dbReference>
<evidence type="ECO:0000313" key="2">
    <source>
        <dbReference type="Proteomes" id="UP000886814"/>
    </source>
</evidence>
<dbReference type="Gene3D" id="3.40.50.1240">
    <property type="entry name" value="Phosphoglycerate mutase-like"/>
    <property type="match status" value="1"/>
</dbReference>
<dbReference type="SUPFAM" id="SSF53254">
    <property type="entry name" value="Phosphoglycerate mutase-like"/>
    <property type="match status" value="1"/>
</dbReference>
<evidence type="ECO:0000313" key="1">
    <source>
        <dbReference type="EMBL" id="HIV38192.1"/>
    </source>
</evidence>
<dbReference type="SMART" id="SM00855">
    <property type="entry name" value="PGAM"/>
    <property type="match status" value="1"/>
</dbReference>
<reference evidence="1" key="2">
    <citation type="submission" date="2021-04" db="EMBL/GenBank/DDBJ databases">
        <authorList>
            <person name="Gilroy R."/>
        </authorList>
    </citation>
    <scope>NUCLEOTIDE SEQUENCE</scope>
    <source>
        <strain evidence="1">CHK195-9823</strain>
    </source>
</reference>
<dbReference type="Proteomes" id="UP000886814">
    <property type="component" value="Unassembled WGS sequence"/>
</dbReference>
<organism evidence="1 2">
    <name type="scientific">Candidatus Blautia stercorigallinarum</name>
    <dbReference type="NCBI Taxonomy" id="2838501"/>
    <lineage>
        <taxon>Bacteria</taxon>
        <taxon>Bacillati</taxon>
        <taxon>Bacillota</taxon>
        <taxon>Clostridia</taxon>
        <taxon>Lachnospirales</taxon>
        <taxon>Lachnospiraceae</taxon>
        <taxon>Blautia</taxon>
    </lineage>
</organism>
<dbReference type="Pfam" id="PF00300">
    <property type="entry name" value="His_Phos_1"/>
    <property type="match status" value="1"/>
</dbReference>
<accession>A0A9D1TFB0</accession>
<protein>
    <submittedName>
        <fullName evidence="1">Histidine phosphatase family protein</fullName>
    </submittedName>
</protein>
<name>A0A9D1TFB0_9FIRM</name>